<name>D4JS90_9FIRM</name>
<dbReference type="EMBL" id="FP929044">
    <property type="protein sequence ID" value="CBK95959.1"/>
    <property type="molecule type" value="Genomic_DNA"/>
</dbReference>
<dbReference type="BioCyc" id="ESIR657319:G136K-595-MONOMER"/>
<proteinExistence type="predicted"/>
<sequence>MQERNIRRDDVKNCIMHGEIIENYPDDFPHPSCLIYGYTINDRSVIHVVVSCNGENVGIITAYFPDSDEFENDLKTRKR</sequence>
<accession>D4JS90</accession>
<evidence type="ECO:0000313" key="1">
    <source>
        <dbReference type="EMBL" id="CBK95959.1"/>
    </source>
</evidence>
<reference evidence="1 2" key="2">
    <citation type="submission" date="2010-03" db="EMBL/GenBank/DDBJ databases">
        <authorList>
            <person name="Pajon A."/>
        </authorList>
    </citation>
    <scope>NUCLEOTIDE SEQUENCE [LARGE SCALE GENOMIC DNA]</scope>
    <source>
        <strain evidence="1 2">70/3</strain>
    </source>
</reference>
<gene>
    <name evidence="1" type="ORF">EUS_06960</name>
</gene>
<dbReference type="KEGG" id="esu:EUS_06960"/>
<protein>
    <recommendedName>
        <fullName evidence="3">DUF4258 domain-containing protein</fullName>
    </recommendedName>
</protein>
<dbReference type="InterPro" id="IPR025354">
    <property type="entry name" value="DUF4258"/>
</dbReference>
<dbReference type="Proteomes" id="UP000008803">
    <property type="component" value="Chromosome"/>
</dbReference>
<organism evidence="1 2">
    <name type="scientific">[Eubacterium] siraeum 70/3</name>
    <dbReference type="NCBI Taxonomy" id="657319"/>
    <lineage>
        <taxon>Bacteria</taxon>
        <taxon>Bacillati</taxon>
        <taxon>Bacillota</taxon>
        <taxon>Clostridia</taxon>
        <taxon>Eubacteriales</taxon>
        <taxon>Oscillospiraceae</taxon>
        <taxon>Oscillospiraceae incertae sedis</taxon>
    </lineage>
</organism>
<dbReference type="AlphaFoldDB" id="D4JS90"/>
<reference evidence="1 2" key="1">
    <citation type="submission" date="2010-03" db="EMBL/GenBank/DDBJ databases">
        <title>The genome sequence of Eubacterium siraeum 70/3.</title>
        <authorList>
            <consortium name="metaHIT consortium -- http://www.metahit.eu/"/>
            <person name="Pajon A."/>
            <person name="Turner K."/>
            <person name="Parkhill J."/>
            <person name="Duncan S."/>
            <person name="Flint H."/>
        </authorList>
    </citation>
    <scope>NUCLEOTIDE SEQUENCE [LARGE SCALE GENOMIC DNA]</scope>
    <source>
        <strain evidence="1 2">70/3</strain>
    </source>
</reference>
<evidence type="ECO:0000313" key="2">
    <source>
        <dbReference type="Proteomes" id="UP000008803"/>
    </source>
</evidence>
<dbReference type="Pfam" id="PF14076">
    <property type="entry name" value="DUF4258"/>
    <property type="match status" value="1"/>
</dbReference>
<dbReference type="HOGENOM" id="CLU_161787_0_0_9"/>
<evidence type="ECO:0008006" key="3">
    <source>
        <dbReference type="Google" id="ProtNLM"/>
    </source>
</evidence>